<evidence type="ECO:0000256" key="13">
    <source>
        <dbReference type="SAM" id="MobiDB-lite"/>
    </source>
</evidence>
<comment type="function">
    <text evidence="1">Probable adenosyl-L-methionine (AdoMet)-dependent tRNA (uracil-O(2)-)-methyltransferase.</text>
</comment>
<evidence type="ECO:0000256" key="5">
    <source>
        <dbReference type="ARBA" id="ARBA00017788"/>
    </source>
</evidence>
<gene>
    <name evidence="14" type="ORF">E4U56_007295</name>
</gene>
<name>A0A9P7MU04_9HYPO</name>
<evidence type="ECO:0000256" key="8">
    <source>
        <dbReference type="ARBA" id="ARBA00022679"/>
    </source>
</evidence>
<protein>
    <recommendedName>
        <fullName evidence="5 12">tRNA (uracil-O(2)-)-methyltransferase</fullName>
        <ecNumber evidence="4 12">2.1.1.211</ecNumber>
    </recommendedName>
</protein>
<comment type="catalytic activity">
    <reaction evidence="11 12">
        <text>uridine(44) in tRNA(Ser) + S-adenosyl-L-methionine = 2'-O-methyluridine(44) in tRNA(Ser) + S-adenosyl-L-homocysteine + H(+)</text>
        <dbReference type="Rhea" id="RHEA:43100"/>
        <dbReference type="Rhea" id="RHEA-COMP:10339"/>
        <dbReference type="Rhea" id="RHEA-COMP:10340"/>
        <dbReference type="ChEBI" id="CHEBI:15378"/>
        <dbReference type="ChEBI" id="CHEBI:57856"/>
        <dbReference type="ChEBI" id="CHEBI:59789"/>
        <dbReference type="ChEBI" id="CHEBI:65315"/>
        <dbReference type="ChEBI" id="CHEBI:74478"/>
        <dbReference type="EC" id="2.1.1.211"/>
    </reaction>
</comment>
<comment type="subcellular location">
    <subcellularLocation>
        <location evidence="2 12">Cytoplasm</location>
    </subcellularLocation>
</comment>
<reference evidence="14" key="1">
    <citation type="journal article" date="2020" name="bioRxiv">
        <title>Whole genome comparisons of ergot fungi reveals the divergence and evolution of species within the genus Claviceps are the result of varying mechanisms driving genome evolution and host range expansion.</title>
        <authorList>
            <person name="Wyka S.A."/>
            <person name="Mondo S.J."/>
            <person name="Liu M."/>
            <person name="Dettman J."/>
            <person name="Nalam V."/>
            <person name="Broders K.D."/>
        </authorList>
    </citation>
    <scope>NUCLEOTIDE SEQUENCE</scope>
    <source>
        <strain evidence="14">CCC 1102</strain>
    </source>
</reference>
<dbReference type="PANTHER" id="PTHR21210:SF0">
    <property type="entry name" value="TRNA (URACIL-O(2)-)-METHYLTRANSFERASE-RELATED"/>
    <property type="match status" value="1"/>
</dbReference>
<dbReference type="OrthoDB" id="10047021at2759"/>
<comment type="caution">
    <text evidence="14">The sequence shown here is derived from an EMBL/GenBank/DDBJ whole genome shotgun (WGS) entry which is preliminary data.</text>
</comment>
<evidence type="ECO:0000256" key="12">
    <source>
        <dbReference type="RuleBase" id="RU368004"/>
    </source>
</evidence>
<dbReference type="GO" id="GO:0030488">
    <property type="term" value="P:tRNA methylation"/>
    <property type="evidence" value="ECO:0007669"/>
    <property type="project" value="UniProtKB-UniRule"/>
</dbReference>
<keyword evidence="8 12" id="KW-0808">Transferase</keyword>
<evidence type="ECO:0000256" key="9">
    <source>
        <dbReference type="ARBA" id="ARBA00022691"/>
    </source>
</evidence>
<dbReference type="GO" id="GO:0141101">
    <property type="term" value="F:tRNA(Ser) (uridine(44)-2'-O-)-methyltransferase activity"/>
    <property type="evidence" value="ECO:0007669"/>
    <property type="project" value="UniProtKB-EC"/>
</dbReference>
<keyword evidence="9 12" id="KW-0949">S-adenosyl-L-methionine</keyword>
<dbReference type="Proteomes" id="UP000784919">
    <property type="component" value="Unassembled WGS sequence"/>
</dbReference>
<accession>A0A9P7MU04</accession>
<comment type="function">
    <text evidence="12">Adenosyl-L-methionine (AdoMet)-dependent tRNA (uracil-O(2)-)-methyltransferase.</text>
</comment>
<keyword evidence="6 12" id="KW-0963">Cytoplasm</keyword>
<comment type="similarity">
    <text evidence="3 12">Belongs to the TRM44 family.</text>
</comment>
<evidence type="ECO:0000256" key="3">
    <source>
        <dbReference type="ARBA" id="ARBA00009056"/>
    </source>
</evidence>
<evidence type="ECO:0000256" key="4">
    <source>
        <dbReference type="ARBA" id="ARBA00012795"/>
    </source>
</evidence>
<dbReference type="InterPro" id="IPR029063">
    <property type="entry name" value="SAM-dependent_MTases_sf"/>
</dbReference>
<dbReference type="AlphaFoldDB" id="A0A9P7MU04"/>
<evidence type="ECO:0000256" key="1">
    <source>
        <dbReference type="ARBA" id="ARBA00002778"/>
    </source>
</evidence>
<feature type="region of interest" description="Disordered" evidence="13">
    <location>
        <begin position="363"/>
        <end position="392"/>
    </location>
</feature>
<evidence type="ECO:0000313" key="14">
    <source>
        <dbReference type="EMBL" id="KAG5970758.1"/>
    </source>
</evidence>
<evidence type="ECO:0000256" key="2">
    <source>
        <dbReference type="ARBA" id="ARBA00004496"/>
    </source>
</evidence>
<keyword evidence="10 12" id="KW-0819">tRNA processing</keyword>
<dbReference type="GO" id="GO:0005737">
    <property type="term" value="C:cytoplasm"/>
    <property type="evidence" value="ECO:0007669"/>
    <property type="project" value="UniProtKB-SubCell"/>
</dbReference>
<proteinExistence type="inferred from homology"/>
<dbReference type="InterPro" id="IPR011671">
    <property type="entry name" value="tRNA_uracil_MeTrfase"/>
</dbReference>
<evidence type="ECO:0000256" key="7">
    <source>
        <dbReference type="ARBA" id="ARBA00022603"/>
    </source>
</evidence>
<dbReference type="PANTHER" id="PTHR21210">
    <property type="entry name" value="TRNA (URACIL-O(2)-)-METHYLTRANSFERASE-RELATED"/>
    <property type="match status" value="1"/>
</dbReference>
<dbReference type="SUPFAM" id="SSF53335">
    <property type="entry name" value="S-adenosyl-L-methionine-dependent methyltransferases"/>
    <property type="match status" value="1"/>
</dbReference>
<dbReference type="Pfam" id="PF07757">
    <property type="entry name" value="AdoMet_MTase"/>
    <property type="match status" value="1"/>
</dbReference>
<evidence type="ECO:0000256" key="6">
    <source>
        <dbReference type="ARBA" id="ARBA00022490"/>
    </source>
</evidence>
<keyword evidence="7 12" id="KW-0489">Methyltransferase</keyword>
<dbReference type="EMBL" id="SRPS01000069">
    <property type="protein sequence ID" value="KAG5970758.1"/>
    <property type="molecule type" value="Genomic_DNA"/>
</dbReference>
<evidence type="ECO:0000313" key="15">
    <source>
        <dbReference type="Proteomes" id="UP000784919"/>
    </source>
</evidence>
<evidence type="ECO:0000256" key="11">
    <source>
        <dbReference type="ARBA" id="ARBA00047957"/>
    </source>
</evidence>
<dbReference type="EC" id="2.1.1.211" evidence="4 12"/>
<sequence length="526" mass="58432">MPFEPHSHPTSTAPFFQDATSDLGTWVPFVSHGCNFGPEAFSRIMMNMIHNPNLNSTWLYRADILYDDASEALQGSVDGQSDSLVEIDRPICRDISNMTRRRTLVRKLIPRSEKRDKPLNQTCSYHHAQDAAENSVTTLVVYLPHASSLQDLPFYHPKVRGIAHLHQWNPLSNTGTISVHFLGDAECELTDIKLTRVAYHLLEILYKHGQGSTQGYVKRVHHDLVIPQARFQDRYAQLKGKYARHLVDTWAEVTDPGKHVFEDLGIAAFLMELWADMYKDSPFPGFVDIGCGNGLLVYILRQEGYEGWGFDARARKSWPAYSMPSITSPTGRSLEERLLLPTVTTSTTPSPYRALSATATTTAAAAASDHPDPENQASPNQPDPSKVHNGTFKPGTFIISNHADELTPWTPILGALSQCPFLMIPCCSHNLTGDKFRARPPRDKAKSRSTYASLVDWVSCIAEDCGWEVETEMLRIPSTRNTGILGRTRKDVISEGDMAGVVAKYGGVEGYLGNVMKLVKGGPRGH</sequence>
<evidence type="ECO:0000256" key="10">
    <source>
        <dbReference type="ARBA" id="ARBA00022694"/>
    </source>
</evidence>
<organism evidence="14 15">
    <name type="scientific">Claviceps arundinis</name>
    <dbReference type="NCBI Taxonomy" id="1623583"/>
    <lineage>
        <taxon>Eukaryota</taxon>
        <taxon>Fungi</taxon>
        <taxon>Dikarya</taxon>
        <taxon>Ascomycota</taxon>
        <taxon>Pezizomycotina</taxon>
        <taxon>Sordariomycetes</taxon>
        <taxon>Hypocreomycetidae</taxon>
        <taxon>Hypocreales</taxon>
        <taxon>Clavicipitaceae</taxon>
        <taxon>Claviceps</taxon>
    </lineage>
</organism>